<accession>A0ABW3YJH0</accession>
<name>A0ABW3YJH0_9ACTN</name>
<sequence length="172" mass="18964">MWSGTGAPAELFFEDLTPGRTFDLGMVTIDGPEMLAFAQRFDPQWYHVDDARARQSHHGGLIASGFYTISLFMRAYVDHLLSRAAADASPGLEELRWLAPVRAGDRLAVRLDVMGSKPSTARPGLGTVTLAGTMIRLNADNQPEREVLRTRFRGWFAMRNGSEQPPAGSEQS</sequence>
<evidence type="ECO:0000313" key="3">
    <source>
        <dbReference type="EMBL" id="MFD1323459.1"/>
    </source>
</evidence>
<protein>
    <submittedName>
        <fullName evidence="3">MaoC/PaaZ C-terminal domain-containing protein</fullName>
    </submittedName>
</protein>
<dbReference type="Proteomes" id="UP001597260">
    <property type="component" value="Unassembled WGS sequence"/>
</dbReference>
<keyword evidence="4" id="KW-1185">Reference proteome</keyword>
<dbReference type="SUPFAM" id="SSF54637">
    <property type="entry name" value="Thioesterase/thiol ester dehydrase-isomerase"/>
    <property type="match status" value="1"/>
</dbReference>
<evidence type="ECO:0000256" key="1">
    <source>
        <dbReference type="ARBA" id="ARBA00005254"/>
    </source>
</evidence>
<dbReference type="RefSeq" id="WP_377572663.1">
    <property type="nucleotide sequence ID" value="NZ_JBHTMP010000032.1"/>
</dbReference>
<evidence type="ECO:0000313" key="4">
    <source>
        <dbReference type="Proteomes" id="UP001597260"/>
    </source>
</evidence>
<organism evidence="3 4">
    <name type="scientific">Micromonospora sonneratiae</name>
    <dbReference type="NCBI Taxonomy" id="1184706"/>
    <lineage>
        <taxon>Bacteria</taxon>
        <taxon>Bacillati</taxon>
        <taxon>Actinomycetota</taxon>
        <taxon>Actinomycetes</taxon>
        <taxon>Micromonosporales</taxon>
        <taxon>Micromonosporaceae</taxon>
        <taxon>Micromonospora</taxon>
    </lineage>
</organism>
<feature type="domain" description="MaoC-like" evidence="2">
    <location>
        <begin position="18"/>
        <end position="123"/>
    </location>
</feature>
<comment type="caution">
    <text evidence="3">The sequence shown here is derived from an EMBL/GenBank/DDBJ whole genome shotgun (WGS) entry which is preliminary data.</text>
</comment>
<dbReference type="Gene3D" id="3.10.129.10">
    <property type="entry name" value="Hotdog Thioesterase"/>
    <property type="match status" value="1"/>
</dbReference>
<comment type="similarity">
    <text evidence="1">Belongs to the enoyl-CoA hydratase/isomerase family.</text>
</comment>
<proteinExistence type="inferred from homology"/>
<dbReference type="EMBL" id="JBHTMP010000032">
    <property type="protein sequence ID" value="MFD1323459.1"/>
    <property type="molecule type" value="Genomic_DNA"/>
</dbReference>
<dbReference type="Pfam" id="PF01575">
    <property type="entry name" value="MaoC_dehydratas"/>
    <property type="match status" value="1"/>
</dbReference>
<gene>
    <name evidence="3" type="ORF">ACFQ4H_20425</name>
</gene>
<reference evidence="4" key="1">
    <citation type="journal article" date="2019" name="Int. J. Syst. Evol. Microbiol.">
        <title>The Global Catalogue of Microorganisms (GCM) 10K type strain sequencing project: providing services to taxonomists for standard genome sequencing and annotation.</title>
        <authorList>
            <consortium name="The Broad Institute Genomics Platform"/>
            <consortium name="The Broad Institute Genome Sequencing Center for Infectious Disease"/>
            <person name="Wu L."/>
            <person name="Ma J."/>
        </authorList>
    </citation>
    <scope>NUCLEOTIDE SEQUENCE [LARGE SCALE GENOMIC DNA]</scope>
    <source>
        <strain evidence="4">JCM 31037</strain>
    </source>
</reference>
<evidence type="ECO:0000259" key="2">
    <source>
        <dbReference type="Pfam" id="PF01575"/>
    </source>
</evidence>
<dbReference type="InterPro" id="IPR029069">
    <property type="entry name" value="HotDog_dom_sf"/>
</dbReference>
<dbReference type="InterPro" id="IPR002539">
    <property type="entry name" value="MaoC-like_dom"/>
</dbReference>